<name>A0ABS4KUS9_9CLOT</name>
<keyword evidence="2" id="KW-1185">Reference proteome</keyword>
<organism evidence="1 2">
    <name type="scientific">Clostridium algifaecis</name>
    <dbReference type="NCBI Taxonomy" id="1472040"/>
    <lineage>
        <taxon>Bacteria</taxon>
        <taxon>Bacillati</taxon>
        <taxon>Bacillota</taxon>
        <taxon>Clostridia</taxon>
        <taxon>Eubacteriales</taxon>
        <taxon>Clostridiaceae</taxon>
        <taxon>Clostridium</taxon>
    </lineage>
</organism>
<accession>A0ABS4KUS9</accession>
<comment type="caution">
    <text evidence="1">The sequence shown here is derived from an EMBL/GenBank/DDBJ whole genome shotgun (WGS) entry which is preliminary data.</text>
</comment>
<dbReference type="EMBL" id="JAGGLM010000022">
    <property type="protein sequence ID" value="MBP2033809.1"/>
    <property type="molecule type" value="Genomic_DNA"/>
</dbReference>
<gene>
    <name evidence="1" type="ORF">J2Z42_002516</name>
</gene>
<evidence type="ECO:0000313" key="1">
    <source>
        <dbReference type="EMBL" id="MBP2033809.1"/>
    </source>
</evidence>
<sequence length="89" mass="10468">MDNHTDKINNRIENIRNNIYDYNLKEMFSDIDALILEISNCINLEKISEDKVNVFNVILGNINTAVQNKDYQLVSDILKFQLKDFMENI</sequence>
<protein>
    <submittedName>
        <fullName evidence="1">Uncharacterized protein</fullName>
    </submittedName>
</protein>
<evidence type="ECO:0000313" key="2">
    <source>
        <dbReference type="Proteomes" id="UP001519307"/>
    </source>
</evidence>
<proteinExistence type="predicted"/>
<dbReference type="RefSeq" id="WP_209703063.1">
    <property type="nucleotide sequence ID" value="NZ_JAGGLM010000022.1"/>
</dbReference>
<dbReference type="Proteomes" id="UP001519307">
    <property type="component" value="Unassembled WGS sequence"/>
</dbReference>
<reference evidence="1 2" key="1">
    <citation type="submission" date="2021-03" db="EMBL/GenBank/DDBJ databases">
        <title>Genomic Encyclopedia of Type Strains, Phase IV (KMG-IV): sequencing the most valuable type-strain genomes for metagenomic binning, comparative biology and taxonomic classification.</title>
        <authorList>
            <person name="Goeker M."/>
        </authorList>
    </citation>
    <scope>NUCLEOTIDE SEQUENCE [LARGE SCALE GENOMIC DNA]</scope>
    <source>
        <strain evidence="1 2">DSM 28783</strain>
    </source>
</reference>